<name>A0A5C4WSC7_9ACTN</name>
<dbReference type="CDD" id="cd00085">
    <property type="entry name" value="HNHc"/>
    <property type="match status" value="1"/>
</dbReference>
<accession>A0A5C4WSC7</accession>
<dbReference type="InterPro" id="IPR003615">
    <property type="entry name" value="HNH_nuc"/>
</dbReference>
<proteinExistence type="inferred from homology"/>
<dbReference type="InterPro" id="IPR003870">
    <property type="entry name" value="DUF222"/>
</dbReference>
<dbReference type="InterPro" id="IPR002711">
    <property type="entry name" value="HNH"/>
</dbReference>
<evidence type="ECO:0000313" key="3">
    <source>
        <dbReference type="EMBL" id="TNM50269.1"/>
    </source>
</evidence>
<evidence type="ECO:0000313" key="4">
    <source>
        <dbReference type="Proteomes" id="UP000313231"/>
    </source>
</evidence>
<comment type="caution">
    <text evidence="3">The sequence shown here is derived from an EMBL/GenBank/DDBJ whole genome shotgun (WGS) entry which is preliminary data.</text>
</comment>
<protein>
    <submittedName>
        <fullName evidence="3">DUF222 domain-containing protein</fullName>
    </submittedName>
</protein>
<dbReference type="Gene3D" id="1.10.30.50">
    <property type="match status" value="1"/>
</dbReference>
<dbReference type="GO" id="GO:0003676">
    <property type="term" value="F:nucleic acid binding"/>
    <property type="evidence" value="ECO:0007669"/>
    <property type="project" value="InterPro"/>
</dbReference>
<gene>
    <name evidence="3" type="ORF">FHP29_00440</name>
</gene>
<dbReference type="Pfam" id="PF01844">
    <property type="entry name" value="HNH"/>
    <property type="match status" value="1"/>
</dbReference>
<dbReference type="Proteomes" id="UP000313231">
    <property type="component" value="Unassembled WGS sequence"/>
</dbReference>
<dbReference type="Pfam" id="PF02720">
    <property type="entry name" value="DUF222"/>
    <property type="match status" value="1"/>
</dbReference>
<dbReference type="GO" id="GO:0008270">
    <property type="term" value="F:zinc ion binding"/>
    <property type="evidence" value="ECO:0007669"/>
    <property type="project" value="InterPro"/>
</dbReference>
<dbReference type="GO" id="GO:0004519">
    <property type="term" value="F:endonuclease activity"/>
    <property type="evidence" value="ECO:0007669"/>
    <property type="project" value="InterPro"/>
</dbReference>
<dbReference type="SMART" id="SM00507">
    <property type="entry name" value="HNHc"/>
    <property type="match status" value="1"/>
</dbReference>
<dbReference type="EMBL" id="VDMP01000009">
    <property type="protein sequence ID" value="TNM50269.1"/>
    <property type="molecule type" value="Genomic_DNA"/>
</dbReference>
<keyword evidence="4" id="KW-1185">Reference proteome</keyword>
<reference evidence="3 4" key="1">
    <citation type="journal article" date="2016" name="Int. J. Syst. Evol. Microbiol.">
        <title>Nocardioides albidus sp. nov., an actinobacterium isolated from garden soil.</title>
        <authorList>
            <person name="Singh H."/>
            <person name="Du J."/>
            <person name="Trinh H."/>
            <person name="Won K."/>
            <person name="Yang J.E."/>
            <person name="Yin C."/>
            <person name="Kook M."/>
            <person name="Yi T.H."/>
        </authorList>
    </citation>
    <scope>NUCLEOTIDE SEQUENCE [LARGE SCALE GENOMIC DNA]</scope>
    <source>
        <strain evidence="3 4">CCTCC AB 2015297</strain>
    </source>
</reference>
<evidence type="ECO:0000259" key="2">
    <source>
        <dbReference type="SMART" id="SM00507"/>
    </source>
</evidence>
<dbReference type="AlphaFoldDB" id="A0A5C4WSC7"/>
<sequence>MLASDGAGSTAELVDLIAALEQLKSAACAVQAQAAVDFDAQRRAEQARAGVPAARQGRGIAAEIALARRESPHRGQSLLGLAKVLVAEMPHTLARLRDGALNEFRATLLARETGCLSAEQRAFVDEELCADPQALAGVGTRELVTRVRRMAAELDPAAVARRARRAEADRNVTVRPAPDTMAYLTGLMPVAQAVSVYAALVKEADARRAAGDPRSKGQLMADLLVLKVTGVTDSGDAEHAPAVPVTINLTMSDESLAGGHAPAVLSGDGVQGEVIPAEVARQLAARALDARAVVWFRRLYRNHLGRMVAMSSKQRLFSDGLADLLALQGLGICASPYCDAPIRHTDHITPADEDGATDLANGQGLCEACNHAKQAPGWRQQVVSSPRERAAVETVTPTGHHYLATAPAPPGWREPRFVKVGPGRYELIA</sequence>
<dbReference type="OrthoDB" id="5241234at2"/>
<feature type="domain" description="HNH nuclease" evidence="2">
    <location>
        <begin position="320"/>
        <end position="371"/>
    </location>
</feature>
<comment type="similarity">
    <text evidence="1">Belongs to the Rv1128c/1148c/1588c/1702c/1945/3466 family.</text>
</comment>
<evidence type="ECO:0000256" key="1">
    <source>
        <dbReference type="ARBA" id="ARBA00023450"/>
    </source>
</evidence>
<organism evidence="3 4">
    <name type="scientific">Nocardioides albidus</name>
    <dbReference type="NCBI Taxonomy" id="1517589"/>
    <lineage>
        <taxon>Bacteria</taxon>
        <taxon>Bacillati</taxon>
        <taxon>Actinomycetota</taxon>
        <taxon>Actinomycetes</taxon>
        <taxon>Propionibacteriales</taxon>
        <taxon>Nocardioidaceae</taxon>
        <taxon>Nocardioides</taxon>
    </lineage>
</organism>